<comment type="caution">
    <text evidence="1">The sequence shown here is derived from an EMBL/GenBank/DDBJ whole genome shotgun (WGS) entry which is preliminary data.</text>
</comment>
<organism evidence="1 2">
    <name type="scientific">Ogataea polymorpha</name>
    <dbReference type="NCBI Taxonomy" id="460523"/>
    <lineage>
        <taxon>Eukaryota</taxon>
        <taxon>Fungi</taxon>
        <taxon>Dikarya</taxon>
        <taxon>Ascomycota</taxon>
        <taxon>Saccharomycotina</taxon>
        <taxon>Pichiomycetes</taxon>
        <taxon>Pichiales</taxon>
        <taxon>Pichiaceae</taxon>
        <taxon>Ogataea</taxon>
    </lineage>
</organism>
<dbReference type="AlphaFoldDB" id="A0A9P8NUP4"/>
<reference evidence="1" key="1">
    <citation type="journal article" date="2021" name="Open Biol.">
        <title>Shared evolutionary footprints suggest mitochondrial oxidative damage underlies multiple complex I losses in fungi.</title>
        <authorList>
            <person name="Schikora-Tamarit M.A."/>
            <person name="Marcet-Houben M."/>
            <person name="Nosek J."/>
            <person name="Gabaldon T."/>
        </authorList>
    </citation>
    <scope>NUCLEOTIDE SEQUENCE</scope>
    <source>
        <strain evidence="1">NCAIM Y.01608</strain>
    </source>
</reference>
<dbReference type="EMBL" id="JAEUBD010001540">
    <property type="protein sequence ID" value="KAH3659399.1"/>
    <property type="molecule type" value="Genomic_DNA"/>
</dbReference>
<protein>
    <submittedName>
        <fullName evidence="1">Uncharacterized protein</fullName>
    </submittedName>
</protein>
<accession>A0A9P8NUP4</accession>
<evidence type="ECO:0000313" key="1">
    <source>
        <dbReference type="EMBL" id="KAH3659399.1"/>
    </source>
</evidence>
<name>A0A9P8NUP4_9ASCO</name>
<proteinExistence type="predicted"/>
<gene>
    <name evidence="1" type="ORF">OGATHE_006283</name>
</gene>
<evidence type="ECO:0000313" key="2">
    <source>
        <dbReference type="Proteomes" id="UP000788993"/>
    </source>
</evidence>
<reference evidence="1" key="2">
    <citation type="submission" date="2021-01" db="EMBL/GenBank/DDBJ databases">
        <authorList>
            <person name="Schikora-Tamarit M.A."/>
        </authorList>
    </citation>
    <scope>NUCLEOTIDE SEQUENCE</scope>
    <source>
        <strain evidence="1">NCAIM Y.01608</strain>
    </source>
</reference>
<dbReference type="OrthoDB" id="4075523at2759"/>
<dbReference type="Proteomes" id="UP000788993">
    <property type="component" value="Unassembled WGS sequence"/>
</dbReference>
<keyword evidence="2" id="KW-1185">Reference proteome</keyword>
<sequence length="225" mass="26808">MFDDLSLQKDDRESLNASAPVLEAEGVQRYLQMANFKLHRCFDRHNESFKDLWKLDEIPDKNNFFYHHFPKVATNHDNEHHVSNFGIFLSHFYLGRWLPDTIQKLLFPIEPVEQKLSAKNMPTIAECRLCERLQGLSVWTRTGEWFCVDRKTQLHSSDELGERFFTTYGEYCRWRKTYSQRLRELEQQAYESEDFEALEKELVRLEKLCFSAKIDTDTILSIKRG</sequence>